<sequence>MRYEMSVMNTIVRRRSTILIAARVVGCRRRGTHSGVFGRT</sequence>
<dbReference type="Proteomes" id="UP000036681">
    <property type="component" value="Unplaced"/>
</dbReference>
<accession>A0A0M3ICN4</accession>
<dbReference type="AlphaFoldDB" id="A0A0M3ICN4"/>
<keyword evidence="1" id="KW-1185">Reference proteome</keyword>
<dbReference type="WBParaSite" id="ALUE_0001566801-mRNA-1">
    <property type="protein sequence ID" value="ALUE_0001566801-mRNA-1"/>
    <property type="gene ID" value="ALUE_0001566801"/>
</dbReference>
<organism evidence="1 2">
    <name type="scientific">Ascaris lumbricoides</name>
    <name type="common">Giant roundworm</name>
    <dbReference type="NCBI Taxonomy" id="6252"/>
    <lineage>
        <taxon>Eukaryota</taxon>
        <taxon>Metazoa</taxon>
        <taxon>Ecdysozoa</taxon>
        <taxon>Nematoda</taxon>
        <taxon>Chromadorea</taxon>
        <taxon>Rhabditida</taxon>
        <taxon>Spirurina</taxon>
        <taxon>Ascaridomorpha</taxon>
        <taxon>Ascaridoidea</taxon>
        <taxon>Ascarididae</taxon>
        <taxon>Ascaris</taxon>
    </lineage>
</organism>
<reference evidence="2" key="1">
    <citation type="submission" date="2017-02" db="UniProtKB">
        <authorList>
            <consortium name="WormBaseParasite"/>
        </authorList>
    </citation>
    <scope>IDENTIFICATION</scope>
</reference>
<evidence type="ECO:0000313" key="2">
    <source>
        <dbReference type="WBParaSite" id="ALUE_0001566801-mRNA-1"/>
    </source>
</evidence>
<proteinExistence type="predicted"/>
<protein>
    <submittedName>
        <fullName evidence="2">Uncharacterized protein</fullName>
    </submittedName>
</protein>
<name>A0A0M3ICN4_ASCLU</name>
<evidence type="ECO:0000313" key="1">
    <source>
        <dbReference type="Proteomes" id="UP000036681"/>
    </source>
</evidence>